<evidence type="ECO:0000256" key="1">
    <source>
        <dbReference type="ARBA" id="ARBA00001966"/>
    </source>
</evidence>
<dbReference type="InterPro" id="IPR051198">
    <property type="entry name" value="BchE-like"/>
</dbReference>
<comment type="cofactor">
    <cofactor evidence="1">
        <name>[4Fe-4S] cluster</name>
        <dbReference type="ChEBI" id="CHEBI:49883"/>
    </cofactor>
</comment>
<dbReference type="PANTHER" id="PTHR43409">
    <property type="entry name" value="ANAEROBIC MAGNESIUM-PROTOPORPHYRIN IX MONOMETHYL ESTER CYCLASE-RELATED"/>
    <property type="match status" value="1"/>
</dbReference>
<evidence type="ECO:0008006" key="7">
    <source>
        <dbReference type="Google" id="ProtNLM"/>
    </source>
</evidence>
<name>A0A0F9K352_9ZZZZ</name>
<dbReference type="AlphaFoldDB" id="A0A0F9K352"/>
<protein>
    <recommendedName>
        <fullName evidence="7">Radical SAM core domain-containing protein</fullName>
    </recommendedName>
</protein>
<keyword evidence="4" id="KW-0408">Iron</keyword>
<dbReference type="PANTHER" id="PTHR43409:SF7">
    <property type="entry name" value="BLL1977 PROTEIN"/>
    <property type="match status" value="1"/>
</dbReference>
<sequence>MEKAVSISKEAGLDVVGNFMIGNPYETKDSINDTISFMRKLNIDYANFAFLNPFPNTELRRMAEEKGWLLDSSTEAIEYEKLSMNATSIPTEELKKYLNKFYRGFYLRPSYILKRMSRLNIKDIKMYYGGVKKIFLHSLK</sequence>
<dbReference type="GO" id="GO:0051536">
    <property type="term" value="F:iron-sulfur cluster binding"/>
    <property type="evidence" value="ECO:0007669"/>
    <property type="project" value="UniProtKB-KW"/>
</dbReference>
<gene>
    <name evidence="6" type="ORF">LCGC14_1454320</name>
</gene>
<keyword evidence="2" id="KW-0949">S-adenosyl-L-methionine</keyword>
<keyword evidence="3" id="KW-0479">Metal-binding</keyword>
<evidence type="ECO:0000256" key="4">
    <source>
        <dbReference type="ARBA" id="ARBA00023004"/>
    </source>
</evidence>
<dbReference type="InterPro" id="IPR058240">
    <property type="entry name" value="rSAM_sf"/>
</dbReference>
<organism evidence="6">
    <name type="scientific">marine sediment metagenome</name>
    <dbReference type="NCBI Taxonomy" id="412755"/>
    <lineage>
        <taxon>unclassified sequences</taxon>
        <taxon>metagenomes</taxon>
        <taxon>ecological metagenomes</taxon>
    </lineage>
</organism>
<evidence type="ECO:0000313" key="6">
    <source>
        <dbReference type="EMBL" id="KKM69081.1"/>
    </source>
</evidence>
<evidence type="ECO:0000256" key="3">
    <source>
        <dbReference type="ARBA" id="ARBA00022723"/>
    </source>
</evidence>
<dbReference type="GO" id="GO:0046872">
    <property type="term" value="F:metal ion binding"/>
    <property type="evidence" value="ECO:0007669"/>
    <property type="project" value="UniProtKB-KW"/>
</dbReference>
<evidence type="ECO:0000256" key="2">
    <source>
        <dbReference type="ARBA" id="ARBA00022691"/>
    </source>
</evidence>
<comment type="caution">
    <text evidence="6">The sequence shown here is derived from an EMBL/GenBank/DDBJ whole genome shotgun (WGS) entry which is preliminary data.</text>
</comment>
<reference evidence="6" key="1">
    <citation type="journal article" date="2015" name="Nature">
        <title>Complex archaea that bridge the gap between prokaryotes and eukaryotes.</title>
        <authorList>
            <person name="Spang A."/>
            <person name="Saw J.H."/>
            <person name="Jorgensen S.L."/>
            <person name="Zaremba-Niedzwiedzka K."/>
            <person name="Martijn J."/>
            <person name="Lind A.E."/>
            <person name="van Eijk R."/>
            <person name="Schleper C."/>
            <person name="Guy L."/>
            <person name="Ettema T.J."/>
        </authorList>
    </citation>
    <scope>NUCLEOTIDE SEQUENCE</scope>
</reference>
<proteinExistence type="predicted"/>
<dbReference type="EMBL" id="LAZR01010052">
    <property type="protein sequence ID" value="KKM69081.1"/>
    <property type="molecule type" value="Genomic_DNA"/>
</dbReference>
<dbReference type="InterPro" id="IPR013785">
    <property type="entry name" value="Aldolase_TIM"/>
</dbReference>
<dbReference type="SUPFAM" id="SSF102114">
    <property type="entry name" value="Radical SAM enzymes"/>
    <property type="match status" value="1"/>
</dbReference>
<accession>A0A0F9K352</accession>
<evidence type="ECO:0000256" key="5">
    <source>
        <dbReference type="ARBA" id="ARBA00023014"/>
    </source>
</evidence>
<dbReference type="Gene3D" id="3.20.20.70">
    <property type="entry name" value="Aldolase class I"/>
    <property type="match status" value="1"/>
</dbReference>
<keyword evidence="5" id="KW-0411">Iron-sulfur</keyword>